<reference evidence="2" key="1">
    <citation type="submission" date="2022-08" db="EMBL/GenBank/DDBJ databases">
        <title>A Global Phylogenomic Analysis of the Shiitake Genus Lentinula.</title>
        <authorList>
            <consortium name="DOE Joint Genome Institute"/>
            <person name="Sierra-Patev S."/>
            <person name="Min B."/>
            <person name="Naranjo-Ortiz M."/>
            <person name="Looney B."/>
            <person name="Konkel Z."/>
            <person name="Slot J.C."/>
            <person name="Sakamoto Y."/>
            <person name="Steenwyk J.L."/>
            <person name="Rokas A."/>
            <person name="Carro J."/>
            <person name="Camarero S."/>
            <person name="Ferreira P."/>
            <person name="Molpeceres G."/>
            <person name="Ruiz-Duenas F.J."/>
            <person name="Serrano A."/>
            <person name="Henrissat B."/>
            <person name="Drula E."/>
            <person name="Hughes K.W."/>
            <person name="Mata J.L."/>
            <person name="Ishikawa N.K."/>
            <person name="Vargas-Isla R."/>
            <person name="Ushijima S."/>
            <person name="Smith C.A."/>
            <person name="Ahrendt S."/>
            <person name="Andreopoulos W."/>
            <person name="He G."/>
            <person name="Labutti K."/>
            <person name="Lipzen A."/>
            <person name="Ng V."/>
            <person name="Riley R."/>
            <person name="Sandor L."/>
            <person name="Barry K."/>
            <person name="Martinez A.T."/>
            <person name="Xiao Y."/>
            <person name="Gibbons J.G."/>
            <person name="Terashima K."/>
            <person name="Grigoriev I.V."/>
            <person name="Hibbett D.S."/>
        </authorList>
    </citation>
    <scope>NUCLEOTIDE SEQUENCE</scope>
    <source>
        <strain evidence="2">RHP3577 ss4</strain>
    </source>
</reference>
<dbReference type="EMBL" id="JANVFT010000200">
    <property type="protein sequence ID" value="KAJ4463204.1"/>
    <property type="molecule type" value="Genomic_DNA"/>
</dbReference>
<evidence type="ECO:0000256" key="1">
    <source>
        <dbReference type="SAM" id="MobiDB-lite"/>
    </source>
</evidence>
<feature type="region of interest" description="Disordered" evidence="1">
    <location>
        <begin position="630"/>
        <end position="657"/>
    </location>
</feature>
<feature type="compositionally biased region" description="Acidic residues" evidence="1">
    <location>
        <begin position="646"/>
        <end position="657"/>
    </location>
</feature>
<organism evidence="2 3">
    <name type="scientific">Lentinula lateritia</name>
    <dbReference type="NCBI Taxonomy" id="40482"/>
    <lineage>
        <taxon>Eukaryota</taxon>
        <taxon>Fungi</taxon>
        <taxon>Dikarya</taxon>
        <taxon>Basidiomycota</taxon>
        <taxon>Agaricomycotina</taxon>
        <taxon>Agaricomycetes</taxon>
        <taxon>Agaricomycetidae</taxon>
        <taxon>Agaricales</taxon>
        <taxon>Marasmiineae</taxon>
        <taxon>Omphalotaceae</taxon>
        <taxon>Lentinula</taxon>
    </lineage>
</organism>
<evidence type="ECO:0000313" key="3">
    <source>
        <dbReference type="Proteomes" id="UP001150217"/>
    </source>
</evidence>
<evidence type="ECO:0000313" key="2">
    <source>
        <dbReference type="EMBL" id="KAJ4463204.1"/>
    </source>
</evidence>
<comment type="caution">
    <text evidence="2">The sequence shown here is derived from an EMBL/GenBank/DDBJ whole genome shotgun (WGS) entry which is preliminary data.</text>
</comment>
<feature type="region of interest" description="Disordered" evidence="1">
    <location>
        <begin position="795"/>
        <end position="820"/>
    </location>
</feature>
<accession>A0ABQ8V297</accession>
<sequence>MDGLYSSLPPKAYSLRNFVRAGSALDSPDIDRDAYLLFLLTGQHVFEEHQAVVDARRNTLNDDHFIGASRDYDSLIGIADEILVNAAISVYPAPNPAEVLSTSIHYNSQFTFCSQNHKLVPIHRIPNFQFAVWGNRCQIHIFFPGIASRGPEDLARQLSKEEKTTFYEIGLRPAIAALLPEDISDWPPTFDGELFRARKQSGHMSYQTKIIPALEVHNIVNRIRTNLEDANIDWAESFFFTHTVRGFKHGTQHEMNEDEAQLALDVLLSHADLSRDATERGEWWIDVGLEICSDIQSCLQWATTSHYHIVKEVLKISDANASRITSMGSSKYQRDIVSHIMDVAGCRIEPGSRAQGEYEAAYFQLYTTDKAITYNPEGRHHGKAISTNLAMGPTQPPTFISGLFELFTDAMTRNSSNARIEVRVPIRHATRVLVTIDVDLVRQNLLAFPRSTWWKFRAQRVEAISRVLLRQQEGDPQLRIKPAALQLTAACVWLLNGLHSRPDDGSAARNLMTTVLPLTDSLDPDPNTVLFLSTEADFAEIPYNPFGVIFLRCISLKVPVPRMRHNPDVFLLPNSFQYLFNATEEEIRYKYHSIGVVPRHTEAQRRIITNKTRRTKRFIPVDETLPGSQFNLGSRGYALPPPPADDGSDKECENEEEGNLDAKLTSIWYQFLLDMADRSPAPKRSSSASYLKLTSAQRQHAGEELYMNLKLSDVWTAVRWKLGTPSEFQTAFGNLFPEKDHETQPKVQNYTQCRYYMEWKTICASGDAETITAAREELWRKVLRLQWIPQAASDKMWNTQQPKRQDASVRFPPNSEGPAPRILCRRKPTW</sequence>
<gene>
    <name evidence="2" type="ORF">C8R41DRAFT_784943</name>
</gene>
<dbReference type="Proteomes" id="UP001150217">
    <property type="component" value="Unassembled WGS sequence"/>
</dbReference>
<protein>
    <submittedName>
        <fullName evidence="2">Uncharacterized protein</fullName>
    </submittedName>
</protein>
<keyword evidence="3" id="KW-1185">Reference proteome</keyword>
<proteinExistence type="predicted"/>
<name>A0ABQ8V297_9AGAR</name>